<name>A0A9W9FZ37_9EURO</name>
<feature type="compositionally biased region" description="Basic and acidic residues" evidence="5">
    <location>
        <begin position="28"/>
        <end position="52"/>
    </location>
</feature>
<comment type="caution">
    <text evidence="8">The sequence shown here is derived from an EMBL/GenBank/DDBJ whole genome shotgun (WGS) entry which is preliminary data.</text>
</comment>
<dbReference type="PANTHER" id="PTHR34187:SF1">
    <property type="entry name" value="DUF202 DOMAIN-CONTAINING PROTEIN"/>
    <property type="match status" value="1"/>
</dbReference>
<evidence type="ECO:0000313" key="8">
    <source>
        <dbReference type="EMBL" id="KAJ5108217.1"/>
    </source>
</evidence>
<evidence type="ECO:0000256" key="3">
    <source>
        <dbReference type="ARBA" id="ARBA00022989"/>
    </source>
</evidence>
<keyword evidence="2 6" id="KW-0812">Transmembrane</keyword>
<dbReference type="AlphaFoldDB" id="A0A9W9FZ37"/>
<reference evidence="8" key="1">
    <citation type="submission" date="2022-11" db="EMBL/GenBank/DDBJ databases">
        <authorList>
            <person name="Petersen C."/>
        </authorList>
    </citation>
    <scope>NUCLEOTIDE SEQUENCE</scope>
    <source>
        <strain evidence="8">IBT 30069</strain>
    </source>
</reference>
<feature type="transmembrane region" description="Helical" evidence="6">
    <location>
        <begin position="123"/>
        <end position="146"/>
    </location>
</feature>
<accession>A0A9W9FZ37</accession>
<feature type="domain" description="DUF202" evidence="7">
    <location>
        <begin position="114"/>
        <end position="190"/>
    </location>
</feature>
<keyword evidence="9" id="KW-1185">Reference proteome</keyword>
<gene>
    <name evidence="8" type="ORF">N7456_004892</name>
</gene>
<dbReference type="PANTHER" id="PTHR34187">
    <property type="entry name" value="FGR18P"/>
    <property type="match status" value="1"/>
</dbReference>
<feature type="transmembrane region" description="Helical" evidence="6">
    <location>
        <begin position="158"/>
        <end position="182"/>
    </location>
</feature>
<keyword evidence="4 6" id="KW-0472">Membrane</keyword>
<evidence type="ECO:0000256" key="4">
    <source>
        <dbReference type="ARBA" id="ARBA00023136"/>
    </source>
</evidence>
<evidence type="ECO:0000256" key="6">
    <source>
        <dbReference type="SAM" id="Phobius"/>
    </source>
</evidence>
<protein>
    <recommendedName>
        <fullName evidence="7">DUF202 domain-containing protein</fullName>
    </recommendedName>
</protein>
<evidence type="ECO:0000256" key="1">
    <source>
        <dbReference type="ARBA" id="ARBA00004127"/>
    </source>
</evidence>
<feature type="region of interest" description="Disordered" evidence="5">
    <location>
        <begin position="1"/>
        <end position="84"/>
    </location>
</feature>
<evidence type="ECO:0000313" key="9">
    <source>
        <dbReference type="Proteomes" id="UP001149165"/>
    </source>
</evidence>
<comment type="subcellular location">
    <subcellularLocation>
        <location evidence="1">Endomembrane system</location>
        <topology evidence="1">Multi-pass membrane protein</topology>
    </subcellularLocation>
</comment>
<evidence type="ECO:0000259" key="7">
    <source>
        <dbReference type="Pfam" id="PF02656"/>
    </source>
</evidence>
<dbReference type="Proteomes" id="UP001149165">
    <property type="component" value="Unassembled WGS sequence"/>
</dbReference>
<dbReference type="EMBL" id="JAPQKH010000003">
    <property type="protein sequence ID" value="KAJ5108217.1"/>
    <property type="molecule type" value="Genomic_DNA"/>
</dbReference>
<dbReference type="InterPro" id="IPR052053">
    <property type="entry name" value="IM_YidH-like"/>
</dbReference>
<evidence type="ECO:0000256" key="5">
    <source>
        <dbReference type="SAM" id="MobiDB-lite"/>
    </source>
</evidence>
<dbReference type="OrthoDB" id="199599at2759"/>
<feature type="compositionally biased region" description="Polar residues" evidence="5">
    <location>
        <begin position="54"/>
        <end position="63"/>
    </location>
</feature>
<keyword evidence="3 6" id="KW-1133">Transmembrane helix</keyword>
<reference evidence="8" key="2">
    <citation type="journal article" date="2023" name="IMA Fungus">
        <title>Comparative genomic study of the Penicillium genus elucidates a diverse pangenome and 15 lateral gene transfer events.</title>
        <authorList>
            <person name="Petersen C."/>
            <person name="Sorensen T."/>
            <person name="Nielsen M.R."/>
            <person name="Sondergaard T.E."/>
            <person name="Sorensen J.L."/>
            <person name="Fitzpatrick D.A."/>
            <person name="Frisvad J.C."/>
            <person name="Nielsen K.L."/>
        </authorList>
    </citation>
    <scope>NUCLEOTIDE SEQUENCE</scope>
    <source>
        <strain evidence="8">IBT 30069</strain>
    </source>
</reference>
<dbReference type="GO" id="GO:0012505">
    <property type="term" value="C:endomembrane system"/>
    <property type="evidence" value="ECO:0007669"/>
    <property type="project" value="UniProtKB-SubCell"/>
</dbReference>
<organism evidence="8 9">
    <name type="scientific">Penicillium angulare</name>
    <dbReference type="NCBI Taxonomy" id="116970"/>
    <lineage>
        <taxon>Eukaryota</taxon>
        <taxon>Fungi</taxon>
        <taxon>Dikarya</taxon>
        <taxon>Ascomycota</taxon>
        <taxon>Pezizomycotina</taxon>
        <taxon>Eurotiomycetes</taxon>
        <taxon>Eurotiomycetidae</taxon>
        <taxon>Eurotiales</taxon>
        <taxon>Aspergillaceae</taxon>
        <taxon>Penicillium</taxon>
    </lineage>
</organism>
<evidence type="ECO:0000256" key="2">
    <source>
        <dbReference type="ARBA" id="ARBA00022692"/>
    </source>
</evidence>
<sequence>MAELNRIPTPEPPSSAVVREPRPSSPRNDNHDPRADDREALELHQIQTHEDNQLDYSSPSASSGDEYRVTTRRTISRTPTQRSRNVRKRTGLWYRFARSWTHHVTLTVPQKSNRDHFALERTFLAYIRTSVVIAMQGVVIAQLFRLQESPTDGDRLRFYQVGIPLSVTCYCVAIVVALIGAYRFWRQQNAIARGKVHAGGWELNFVGILFGLIMLITLVISLAVIAEIEESPQDWLRRINLTGWKATYHGIKKGI</sequence>
<dbReference type="Pfam" id="PF02656">
    <property type="entry name" value="DUF202"/>
    <property type="match status" value="1"/>
</dbReference>
<feature type="transmembrane region" description="Helical" evidence="6">
    <location>
        <begin position="203"/>
        <end position="226"/>
    </location>
</feature>
<proteinExistence type="predicted"/>
<dbReference type="InterPro" id="IPR003807">
    <property type="entry name" value="DUF202"/>
</dbReference>